<evidence type="ECO:0000313" key="5">
    <source>
        <dbReference type="EMBL" id="ASP40837.1"/>
    </source>
</evidence>
<keyword evidence="1" id="KW-0805">Transcription regulation</keyword>
<dbReference type="PROSITE" id="PS01124">
    <property type="entry name" value="HTH_ARAC_FAMILY_2"/>
    <property type="match status" value="1"/>
</dbReference>
<dbReference type="Pfam" id="PF12833">
    <property type="entry name" value="HTH_18"/>
    <property type="match status" value="1"/>
</dbReference>
<evidence type="ECO:0000313" key="6">
    <source>
        <dbReference type="Proteomes" id="UP000202440"/>
    </source>
</evidence>
<dbReference type="InterPro" id="IPR009057">
    <property type="entry name" value="Homeodomain-like_sf"/>
</dbReference>
<dbReference type="Pfam" id="PF02311">
    <property type="entry name" value="AraC_binding"/>
    <property type="match status" value="1"/>
</dbReference>
<organism evidence="5 6">
    <name type="scientific">Bacterioplanes sanyensis</name>
    <dbReference type="NCBI Taxonomy" id="1249553"/>
    <lineage>
        <taxon>Bacteria</taxon>
        <taxon>Pseudomonadati</taxon>
        <taxon>Pseudomonadota</taxon>
        <taxon>Gammaproteobacteria</taxon>
        <taxon>Oceanospirillales</taxon>
        <taxon>Oceanospirillaceae</taxon>
        <taxon>Bacterioplanes</taxon>
    </lineage>
</organism>
<dbReference type="EMBL" id="CP022530">
    <property type="protein sequence ID" value="ASP40837.1"/>
    <property type="molecule type" value="Genomic_DNA"/>
</dbReference>
<dbReference type="AlphaFoldDB" id="A0A222FP98"/>
<sequence length="263" mass="29510">MLGGLELLRARYETRTFGKHSHEGFTIGVIEQGAQSFYRTGGQHIAPAGTVILVNADEVHDGHAQTHGGWAYQALYPLPDQLAQLTESLTQGRMSTPYFPQPVAYDPQLAHALRLAMNASSDEYCSRLQRETLMADALQQLIVRHGRHRPPVAQTPRAQRQVEQVKSFLDEHPTADLSLHELAQMASLSPYHMARAFKRQYGLPPHAYQIQVRLRRARQLLRLGLAATQVAHDCGFHDQSHLHRHFVRAMGTTPGQYQSCLTA</sequence>
<dbReference type="GO" id="GO:0003700">
    <property type="term" value="F:DNA-binding transcription factor activity"/>
    <property type="evidence" value="ECO:0007669"/>
    <property type="project" value="InterPro"/>
</dbReference>
<dbReference type="SUPFAM" id="SSF51215">
    <property type="entry name" value="Regulatory protein AraC"/>
    <property type="match status" value="1"/>
</dbReference>
<dbReference type="Gene3D" id="1.10.10.60">
    <property type="entry name" value="Homeodomain-like"/>
    <property type="match status" value="2"/>
</dbReference>
<dbReference type="InterPro" id="IPR037923">
    <property type="entry name" value="HTH-like"/>
</dbReference>
<evidence type="ECO:0000256" key="3">
    <source>
        <dbReference type="ARBA" id="ARBA00023163"/>
    </source>
</evidence>
<proteinExistence type="predicted"/>
<dbReference type="PANTHER" id="PTHR46796">
    <property type="entry name" value="HTH-TYPE TRANSCRIPTIONAL ACTIVATOR RHAS-RELATED"/>
    <property type="match status" value="1"/>
</dbReference>
<dbReference type="OrthoDB" id="9809338at2"/>
<keyword evidence="3" id="KW-0804">Transcription</keyword>
<dbReference type="InterPro" id="IPR018060">
    <property type="entry name" value="HTH_AraC"/>
</dbReference>
<evidence type="ECO:0000259" key="4">
    <source>
        <dbReference type="PROSITE" id="PS01124"/>
    </source>
</evidence>
<keyword evidence="6" id="KW-1185">Reference proteome</keyword>
<dbReference type="Proteomes" id="UP000202440">
    <property type="component" value="Chromosome"/>
</dbReference>
<dbReference type="PANTHER" id="PTHR46796:SF2">
    <property type="entry name" value="TRANSCRIPTIONAL REGULATORY PROTEIN"/>
    <property type="match status" value="1"/>
</dbReference>
<evidence type="ECO:0000256" key="2">
    <source>
        <dbReference type="ARBA" id="ARBA00023125"/>
    </source>
</evidence>
<name>A0A222FP98_9GAMM</name>
<dbReference type="GO" id="GO:0043565">
    <property type="term" value="F:sequence-specific DNA binding"/>
    <property type="evidence" value="ECO:0007669"/>
    <property type="project" value="InterPro"/>
</dbReference>
<dbReference type="InterPro" id="IPR050204">
    <property type="entry name" value="AraC_XylS_family_regulators"/>
</dbReference>
<dbReference type="SUPFAM" id="SSF46689">
    <property type="entry name" value="Homeodomain-like"/>
    <property type="match status" value="2"/>
</dbReference>
<reference evidence="5 6" key="1">
    <citation type="submission" date="2017-07" db="EMBL/GenBank/DDBJ databases">
        <title>Annotated genome sequence of Bacterioplanes sanyensis isolated from Red Sea.</title>
        <authorList>
            <person name="Rehman Z.U."/>
        </authorList>
    </citation>
    <scope>NUCLEOTIDE SEQUENCE [LARGE SCALE GENOMIC DNA]</scope>
    <source>
        <strain evidence="5 6">NV9</strain>
    </source>
</reference>
<gene>
    <name evidence="5" type="ORF">CHH28_05625</name>
</gene>
<dbReference type="InterPro" id="IPR003313">
    <property type="entry name" value="AraC-bd"/>
</dbReference>
<feature type="domain" description="HTH araC/xylS-type" evidence="4">
    <location>
        <begin position="163"/>
        <end position="260"/>
    </location>
</feature>
<dbReference type="KEGG" id="bsan:CHH28_05625"/>
<evidence type="ECO:0000256" key="1">
    <source>
        <dbReference type="ARBA" id="ARBA00023015"/>
    </source>
</evidence>
<accession>A0A222FP98</accession>
<dbReference type="SMART" id="SM00342">
    <property type="entry name" value="HTH_ARAC"/>
    <property type="match status" value="1"/>
</dbReference>
<protein>
    <submittedName>
        <fullName evidence="5">AraC family transcriptional regulator</fullName>
    </submittedName>
</protein>
<keyword evidence="2" id="KW-0238">DNA-binding</keyword>